<dbReference type="EMBL" id="CZRL01000012">
    <property type="protein sequence ID" value="CUS50199.1"/>
    <property type="molecule type" value="Genomic_DNA"/>
</dbReference>
<dbReference type="InterPro" id="IPR000819">
    <property type="entry name" value="Peptidase_M17_C"/>
</dbReference>
<sequence length="495" mass="52643">MKINLTSADPISLKTDCLVVGILDGGKLTVSAKKADKSMGGIIQRLVDDGDIKGTSGSILMIPGHSNGPARRVLTVGLGKAHESGVAEYKQAVDSAAAALARLPIRNATVTLAESAVAERDVSERLRLLAYAVCNATYQFDQTKSTKERKRPLARVTFSVSSRTASVRARRAIRESQAISNGVKLSRDLSNLPGNICTPSYLAAQARKLQRSHGLKVTVLDEKRMEQLKMGSLLSVSRGSRQPAKFIIMEHRGAAQNQRPVVLVGKGLTFDAGGISLKPAGGMQEMKYDMCGGASVFGALSAAAELDLPLNVVGIVPSSENLPDGAANKPGDIVTSMSGKTIEILNTDAEGRLILCDALTYAERYKPDAIVDIATLTGACVIALGHPASGVFSNDDTLADQLLEAGEQTRDRAWRLPLWDEYHEQLKSGFADIANVGGRGAGAVTAACFLSRFTEKMTWAHMDIAGSAWKTNTQTGATGRPVPLLTQFLINRSTN</sequence>
<feature type="domain" description="Cytosol aminopeptidase" evidence="10">
    <location>
        <begin position="346"/>
        <end position="353"/>
    </location>
</feature>
<dbReference type="InterPro" id="IPR043472">
    <property type="entry name" value="Macro_dom-like"/>
</dbReference>
<dbReference type="Gene3D" id="3.40.220.10">
    <property type="entry name" value="Leucine Aminopeptidase, subunit E, domain 1"/>
    <property type="match status" value="1"/>
</dbReference>
<dbReference type="PANTHER" id="PTHR11963:SF23">
    <property type="entry name" value="CYTOSOL AMINOPEPTIDASE"/>
    <property type="match status" value="1"/>
</dbReference>
<keyword evidence="9" id="KW-0464">Manganese</keyword>
<dbReference type="Gene3D" id="3.40.630.10">
    <property type="entry name" value="Zn peptidases"/>
    <property type="match status" value="1"/>
</dbReference>
<dbReference type="Pfam" id="PF00883">
    <property type="entry name" value="Peptidase_M17"/>
    <property type="match status" value="1"/>
</dbReference>
<dbReference type="CDD" id="cd00433">
    <property type="entry name" value="Peptidase_M17"/>
    <property type="match status" value="1"/>
</dbReference>
<dbReference type="Pfam" id="PF02789">
    <property type="entry name" value="Peptidase_M17_N"/>
    <property type="match status" value="1"/>
</dbReference>
<evidence type="ECO:0000256" key="3">
    <source>
        <dbReference type="ARBA" id="ARBA00009528"/>
    </source>
</evidence>
<dbReference type="PRINTS" id="PR00481">
    <property type="entry name" value="LAMNOPPTDASE"/>
</dbReference>
<gene>
    <name evidence="11" type="ORF">MGWOODY_XGa1666</name>
</gene>
<protein>
    <recommendedName>
        <fullName evidence="4">leucyl aminopeptidase</fullName>
        <ecNumber evidence="4">3.4.11.1</ecNumber>
    </recommendedName>
</protein>
<dbReference type="GO" id="GO:0070006">
    <property type="term" value="F:metalloaminopeptidase activity"/>
    <property type="evidence" value="ECO:0007669"/>
    <property type="project" value="InterPro"/>
</dbReference>
<keyword evidence="5 11" id="KW-0031">Aminopeptidase</keyword>
<comment type="similarity">
    <text evidence="3">Belongs to the peptidase M17 family.</text>
</comment>
<evidence type="ECO:0000256" key="8">
    <source>
        <dbReference type="ARBA" id="ARBA00022801"/>
    </source>
</evidence>
<evidence type="ECO:0000259" key="10">
    <source>
        <dbReference type="PROSITE" id="PS00631"/>
    </source>
</evidence>
<dbReference type="HAMAP" id="MF_00181">
    <property type="entry name" value="Cytosol_peptidase_M17"/>
    <property type="match status" value="1"/>
</dbReference>
<dbReference type="PANTHER" id="PTHR11963">
    <property type="entry name" value="LEUCINE AMINOPEPTIDASE-RELATED"/>
    <property type="match status" value="1"/>
</dbReference>
<comment type="catalytic activity">
    <reaction evidence="1">
        <text>Release of an N-terminal amino acid, Xaa-|-Yaa-, in which Xaa is preferably Leu, but may be other amino acids including Pro although not Arg or Lys, and Yaa may be Pro. Amino acid amides and methyl esters are also readily hydrolyzed, but rates on arylamides are exceedingly low.</text>
        <dbReference type="EC" id="3.4.11.1"/>
    </reaction>
</comment>
<dbReference type="NCBIfam" id="NF002074">
    <property type="entry name" value="PRK00913.1-4"/>
    <property type="match status" value="1"/>
</dbReference>
<dbReference type="NCBIfam" id="NF002077">
    <property type="entry name" value="PRK00913.2-4"/>
    <property type="match status" value="1"/>
</dbReference>
<dbReference type="AlphaFoldDB" id="A0A170PQL2"/>
<evidence type="ECO:0000313" key="11">
    <source>
        <dbReference type="EMBL" id="CUS50199.1"/>
    </source>
</evidence>
<dbReference type="PROSITE" id="PS00631">
    <property type="entry name" value="CYTOSOL_AP"/>
    <property type="match status" value="1"/>
</dbReference>
<dbReference type="SUPFAM" id="SSF52949">
    <property type="entry name" value="Macro domain-like"/>
    <property type="match status" value="1"/>
</dbReference>
<evidence type="ECO:0000256" key="6">
    <source>
        <dbReference type="ARBA" id="ARBA00022670"/>
    </source>
</evidence>
<organism evidence="11">
    <name type="scientific">hydrothermal vent metagenome</name>
    <dbReference type="NCBI Taxonomy" id="652676"/>
    <lineage>
        <taxon>unclassified sequences</taxon>
        <taxon>metagenomes</taxon>
        <taxon>ecological metagenomes</taxon>
    </lineage>
</organism>
<evidence type="ECO:0000256" key="9">
    <source>
        <dbReference type="ARBA" id="ARBA00023211"/>
    </source>
</evidence>
<evidence type="ECO:0000256" key="2">
    <source>
        <dbReference type="ARBA" id="ARBA00001936"/>
    </source>
</evidence>
<dbReference type="InterPro" id="IPR008283">
    <property type="entry name" value="Peptidase_M17_N"/>
</dbReference>
<name>A0A170PQL2_9ZZZZ</name>
<keyword evidence="6" id="KW-0645">Protease</keyword>
<dbReference type="FunFam" id="3.40.630.10:FF:000004">
    <property type="entry name" value="Probable cytosol aminopeptidase"/>
    <property type="match status" value="1"/>
</dbReference>
<dbReference type="GO" id="GO:0006508">
    <property type="term" value="P:proteolysis"/>
    <property type="evidence" value="ECO:0007669"/>
    <property type="project" value="UniProtKB-KW"/>
</dbReference>
<dbReference type="GO" id="GO:0005737">
    <property type="term" value="C:cytoplasm"/>
    <property type="evidence" value="ECO:0007669"/>
    <property type="project" value="InterPro"/>
</dbReference>
<evidence type="ECO:0000256" key="5">
    <source>
        <dbReference type="ARBA" id="ARBA00022438"/>
    </source>
</evidence>
<evidence type="ECO:0000256" key="4">
    <source>
        <dbReference type="ARBA" id="ARBA00012565"/>
    </source>
</evidence>
<keyword evidence="7" id="KW-0479">Metal-binding</keyword>
<dbReference type="InterPro" id="IPR023042">
    <property type="entry name" value="Peptidase_M17_leu_NH2_pept"/>
</dbReference>
<dbReference type="SUPFAM" id="SSF53187">
    <property type="entry name" value="Zn-dependent exopeptidases"/>
    <property type="match status" value="1"/>
</dbReference>
<comment type="cofactor">
    <cofactor evidence="2">
        <name>Mn(2+)</name>
        <dbReference type="ChEBI" id="CHEBI:29035"/>
    </cofactor>
</comment>
<evidence type="ECO:0000256" key="1">
    <source>
        <dbReference type="ARBA" id="ARBA00000135"/>
    </source>
</evidence>
<dbReference type="GO" id="GO:0030145">
    <property type="term" value="F:manganese ion binding"/>
    <property type="evidence" value="ECO:0007669"/>
    <property type="project" value="InterPro"/>
</dbReference>
<dbReference type="InterPro" id="IPR011356">
    <property type="entry name" value="Leucine_aapep/pepB"/>
</dbReference>
<dbReference type="NCBIfam" id="NF002073">
    <property type="entry name" value="PRK00913.1-2"/>
    <property type="match status" value="1"/>
</dbReference>
<dbReference type="EC" id="3.4.11.1" evidence="4"/>
<reference evidence="11" key="1">
    <citation type="submission" date="2015-10" db="EMBL/GenBank/DDBJ databases">
        <authorList>
            <person name="Gilbert D.G."/>
        </authorList>
    </citation>
    <scope>NUCLEOTIDE SEQUENCE</scope>
</reference>
<accession>A0A170PQL2</accession>
<proteinExistence type="inferred from homology"/>
<evidence type="ECO:0000256" key="7">
    <source>
        <dbReference type="ARBA" id="ARBA00022723"/>
    </source>
</evidence>
<keyword evidence="8 11" id="KW-0378">Hydrolase</keyword>